<dbReference type="AlphaFoldDB" id="A0AAE0YAN2"/>
<keyword evidence="2" id="KW-1185">Reference proteome</keyword>
<reference evidence="1" key="1">
    <citation type="journal article" date="2023" name="G3 (Bethesda)">
        <title>A reference genome for the long-term kleptoplast-retaining sea slug Elysia crispata morphotype clarki.</title>
        <authorList>
            <person name="Eastman K.E."/>
            <person name="Pendleton A.L."/>
            <person name="Shaikh M.A."/>
            <person name="Suttiyut T."/>
            <person name="Ogas R."/>
            <person name="Tomko P."/>
            <person name="Gavelis G."/>
            <person name="Widhalm J.R."/>
            <person name="Wisecaver J.H."/>
        </authorList>
    </citation>
    <scope>NUCLEOTIDE SEQUENCE</scope>
    <source>
        <strain evidence="1">ECLA1</strain>
    </source>
</reference>
<evidence type="ECO:0000313" key="2">
    <source>
        <dbReference type="Proteomes" id="UP001283361"/>
    </source>
</evidence>
<accession>A0AAE0YAN2</accession>
<evidence type="ECO:0000313" key="1">
    <source>
        <dbReference type="EMBL" id="KAK3738494.1"/>
    </source>
</evidence>
<comment type="caution">
    <text evidence="1">The sequence shown here is derived from an EMBL/GenBank/DDBJ whole genome shotgun (WGS) entry which is preliminary data.</text>
</comment>
<sequence length="184" mass="19603">MLAGSNATVVKERKRGVSARYVRPAQTRIVKGGENVSVDLTKNAVNVVHNPFKKDLSLLISAAVLAVAWASPCTDLCFGTCGMTADTSRILLPFFDAFVQPNQDACRAVCAASCTCVDTCTGQCATLLATCRGADSGFFHFLECQLEFTLCGGVCSTQCTLQTSANVLDRLYRTILPSGEQTTT</sequence>
<gene>
    <name evidence="1" type="ORF">RRG08_034783</name>
</gene>
<dbReference type="EMBL" id="JAWDGP010006596">
    <property type="protein sequence ID" value="KAK3738494.1"/>
    <property type="molecule type" value="Genomic_DNA"/>
</dbReference>
<protein>
    <submittedName>
        <fullName evidence="1">Uncharacterized protein</fullName>
    </submittedName>
</protein>
<dbReference type="Proteomes" id="UP001283361">
    <property type="component" value="Unassembled WGS sequence"/>
</dbReference>
<name>A0AAE0YAN2_9GAST</name>
<organism evidence="1 2">
    <name type="scientific">Elysia crispata</name>
    <name type="common">lettuce slug</name>
    <dbReference type="NCBI Taxonomy" id="231223"/>
    <lineage>
        <taxon>Eukaryota</taxon>
        <taxon>Metazoa</taxon>
        <taxon>Spiralia</taxon>
        <taxon>Lophotrochozoa</taxon>
        <taxon>Mollusca</taxon>
        <taxon>Gastropoda</taxon>
        <taxon>Heterobranchia</taxon>
        <taxon>Euthyneura</taxon>
        <taxon>Panpulmonata</taxon>
        <taxon>Sacoglossa</taxon>
        <taxon>Placobranchoidea</taxon>
        <taxon>Plakobranchidae</taxon>
        <taxon>Elysia</taxon>
    </lineage>
</organism>
<proteinExistence type="predicted"/>